<proteinExistence type="predicted"/>
<dbReference type="SUPFAM" id="SSF56935">
    <property type="entry name" value="Porins"/>
    <property type="match status" value="1"/>
</dbReference>
<accession>A0A1M4IM69</accession>
<dbReference type="Proteomes" id="UP000184997">
    <property type="component" value="Unassembled WGS sequence"/>
</dbReference>
<dbReference type="RefSeq" id="WP_009599756.1">
    <property type="nucleotide sequence ID" value="NZ_CP076252.1"/>
</dbReference>
<dbReference type="EMBL" id="FLUK01000177">
    <property type="protein sequence ID" value="SBV88378.1"/>
    <property type="molecule type" value="Genomic_DNA"/>
</dbReference>
<name>A0A1M4IM69_9XANT</name>
<gene>
    <name evidence="1" type="ORF">XTGNCPPB3709_2319</name>
</gene>
<dbReference type="AlphaFoldDB" id="A0A1M4IM69"/>
<evidence type="ECO:0000313" key="1">
    <source>
        <dbReference type="EMBL" id="SBV88378.1"/>
    </source>
</evidence>
<sequence length="86" mass="10140">MNRGSLGRLPSWWLLNMNAAWEHNWGVNRLRFEFNMGNVLNKNTLVFVNPYYGYYNGSTLVKENRYGGQAYLAPRSASFVIRYNWN</sequence>
<evidence type="ECO:0008006" key="3">
    <source>
        <dbReference type="Google" id="ProtNLM"/>
    </source>
</evidence>
<protein>
    <recommendedName>
        <fullName evidence="3">TonB-dependent receptor</fullName>
    </recommendedName>
</protein>
<organism evidence="1 2">
    <name type="scientific">Xanthomonas graminis pv. graminis</name>
    <dbReference type="NCBI Taxonomy" id="134874"/>
    <lineage>
        <taxon>Bacteria</taxon>
        <taxon>Pseudomonadati</taxon>
        <taxon>Pseudomonadota</taxon>
        <taxon>Gammaproteobacteria</taxon>
        <taxon>Lysobacterales</taxon>
        <taxon>Lysobacteraceae</taxon>
        <taxon>Xanthomonas</taxon>
        <taxon>Xanthomonas translucens group</taxon>
        <taxon>Xanthomonas graminis</taxon>
    </lineage>
</organism>
<evidence type="ECO:0000313" key="2">
    <source>
        <dbReference type="Proteomes" id="UP000184997"/>
    </source>
</evidence>
<reference evidence="2" key="1">
    <citation type="submission" date="2016-07" db="EMBL/GenBank/DDBJ databases">
        <authorList>
            <person name="Florea S."/>
            <person name="Webb J.S."/>
            <person name="Jaromczyk J."/>
            <person name="Schardl C.L."/>
        </authorList>
    </citation>
    <scope>NUCLEOTIDE SEQUENCE [LARGE SCALE GENOMIC DNA]</scope>
</reference>